<reference evidence="2 3" key="1">
    <citation type="journal article" date="2019" name="Int. J. Syst. Evol. Microbiol.">
        <title>Anaerobacillus alkaliphilus sp. nov., a novel alkaliphilic and moderately halophilic bacterium.</title>
        <authorList>
            <person name="Borsodi A.K."/>
            <person name="Aszalos J.M."/>
            <person name="Bihari P."/>
            <person name="Nagy I."/>
            <person name="Schumann P."/>
            <person name="Sproer C."/>
            <person name="Kovacs A.L."/>
            <person name="Boka K."/>
            <person name="Dobosy P."/>
            <person name="Ovari M."/>
            <person name="Szili-Kovacs T."/>
            <person name="Toth E."/>
        </authorList>
    </citation>
    <scope>NUCLEOTIDE SEQUENCE [LARGE SCALE GENOMIC DNA]</scope>
    <source>
        <strain evidence="2 3">B16-10</strain>
    </source>
</reference>
<feature type="transmembrane region" description="Helical" evidence="1">
    <location>
        <begin position="106"/>
        <end position="128"/>
    </location>
</feature>
<keyword evidence="1" id="KW-0472">Membrane</keyword>
<evidence type="ECO:0000313" key="3">
    <source>
        <dbReference type="Proteomes" id="UP000290649"/>
    </source>
</evidence>
<keyword evidence="1" id="KW-0812">Transmembrane</keyword>
<dbReference type="AlphaFoldDB" id="A0A4Q0VMT1"/>
<keyword evidence="3" id="KW-1185">Reference proteome</keyword>
<sequence>MSCLNIRGFENEKVNVAKEYEALKKCHKIIAVIFLIVNYCLIWVAIFISEIVVSLGRLSELNGYMLTEKEEVMFFGAISISMFLIQVVYLLFVFNYLKKRQFKTFAVILNLIAHFLLFIWFVFSVYQFTINGY</sequence>
<dbReference type="EMBL" id="QOUX01000047">
    <property type="protein sequence ID" value="RXI96651.1"/>
    <property type="molecule type" value="Genomic_DNA"/>
</dbReference>
<dbReference type="Proteomes" id="UP000290649">
    <property type="component" value="Unassembled WGS sequence"/>
</dbReference>
<comment type="caution">
    <text evidence="2">The sequence shown here is derived from an EMBL/GenBank/DDBJ whole genome shotgun (WGS) entry which is preliminary data.</text>
</comment>
<feature type="transmembrane region" description="Helical" evidence="1">
    <location>
        <begin position="72"/>
        <end position="94"/>
    </location>
</feature>
<keyword evidence="1" id="KW-1133">Transmembrane helix</keyword>
<evidence type="ECO:0000256" key="1">
    <source>
        <dbReference type="SAM" id="Phobius"/>
    </source>
</evidence>
<accession>A0A4Q0VMT1</accession>
<organism evidence="2 3">
    <name type="scientific">Anaerobacillus alkaliphilus</name>
    <dbReference type="NCBI Taxonomy" id="1548597"/>
    <lineage>
        <taxon>Bacteria</taxon>
        <taxon>Bacillati</taxon>
        <taxon>Bacillota</taxon>
        <taxon>Bacilli</taxon>
        <taxon>Bacillales</taxon>
        <taxon>Bacillaceae</taxon>
        <taxon>Anaerobacillus</taxon>
    </lineage>
</organism>
<protein>
    <submittedName>
        <fullName evidence="2">Uncharacterized protein</fullName>
    </submittedName>
</protein>
<feature type="transmembrane region" description="Helical" evidence="1">
    <location>
        <begin position="29"/>
        <end position="52"/>
    </location>
</feature>
<evidence type="ECO:0000313" key="2">
    <source>
        <dbReference type="EMBL" id="RXI96651.1"/>
    </source>
</evidence>
<name>A0A4Q0VMT1_9BACI</name>
<proteinExistence type="predicted"/>
<gene>
    <name evidence="2" type="ORF">DS745_23415</name>
</gene>